<name>A0AAU7AS66_9ACTN</name>
<dbReference type="Pfam" id="PF02873">
    <property type="entry name" value="MurB_C"/>
    <property type="match status" value="1"/>
</dbReference>
<keyword evidence="6 17" id="KW-0963">Cytoplasm</keyword>
<evidence type="ECO:0000256" key="2">
    <source>
        <dbReference type="ARBA" id="ARBA00003921"/>
    </source>
</evidence>
<evidence type="ECO:0000256" key="8">
    <source>
        <dbReference type="ARBA" id="ARBA00022630"/>
    </source>
</evidence>
<dbReference type="GO" id="GO:0071949">
    <property type="term" value="F:FAD binding"/>
    <property type="evidence" value="ECO:0007669"/>
    <property type="project" value="InterPro"/>
</dbReference>
<organism evidence="19">
    <name type="scientific">Paraconexibacter sp. AEG42_29</name>
    <dbReference type="NCBI Taxonomy" id="2997339"/>
    <lineage>
        <taxon>Bacteria</taxon>
        <taxon>Bacillati</taxon>
        <taxon>Actinomycetota</taxon>
        <taxon>Thermoleophilia</taxon>
        <taxon>Solirubrobacterales</taxon>
        <taxon>Paraconexibacteraceae</taxon>
        <taxon>Paraconexibacter</taxon>
    </lineage>
</organism>
<dbReference type="NCBIfam" id="NF010478">
    <property type="entry name" value="PRK13903.1"/>
    <property type="match status" value="1"/>
</dbReference>
<sequence>MLLAPYTTLRLGGPPRQLVEAGDEQTLIGAVGASDAAGDPVLLLGGGSNVVIADAGFAGTAVLVRTRGIRRTDGGGKVVLTVAAGEDWDGLVAHCVAAGLAGVECLSGIPGCVGATPIQNVGAYGQDVAETIVGVRAYDRQAGAEVSLTAAECAFTYRHSRFKAQPERFLILEVSFALDRAMSSKPLRYVELTRTLGVPIGGTAPLDDVRAAVLALRAGKGMVLDAADHDTWSAGSFFTNPILDVEAFAALDARVLDRVGPDARLPRFPEPDGRLKTSAAWLIERAGFAKGHRPPGTAADAPVSISTKHTLALTNRGTARTADLVALAREVAAGVEAAFGVALVPEPVFVGHAWA</sequence>
<dbReference type="GO" id="GO:0071555">
    <property type="term" value="P:cell wall organization"/>
    <property type="evidence" value="ECO:0007669"/>
    <property type="project" value="UniProtKB-KW"/>
</dbReference>
<evidence type="ECO:0000256" key="15">
    <source>
        <dbReference type="ARBA" id="ARBA00023316"/>
    </source>
</evidence>
<dbReference type="Pfam" id="PF01565">
    <property type="entry name" value="FAD_binding_4"/>
    <property type="match status" value="1"/>
</dbReference>
<dbReference type="Gene3D" id="3.30.465.10">
    <property type="match status" value="1"/>
</dbReference>
<keyword evidence="9 17" id="KW-0274">FAD</keyword>
<reference evidence="19" key="1">
    <citation type="submission" date="2022-12" db="EMBL/GenBank/DDBJ databases">
        <title>Paraconexibacter alkalitolerans sp. nov. and Baekduia alba sp. nov., isolated from soil and emended description of the genera Paraconexibacter (Chun et al., 2020) and Baekduia (An et al., 2020).</title>
        <authorList>
            <person name="Vieira S."/>
            <person name="Huber K.J."/>
            <person name="Geppert A."/>
            <person name="Wolf J."/>
            <person name="Neumann-Schaal M."/>
            <person name="Muesken M."/>
            <person name="Overmann J."/>
        </authorList>
    </citation>
    <scope>NUCLEOTIDE SEQUENCE</scope>
    <source>
        <strain evidence="19">AEG42_29</strain>
    </source>
</reference>
<feature type="domain" description="FAD-binding PCMH-type" evidence="18">
    <location>
        <begin position="11"/>
        <end position="181"/>
    </location>
</feature>
<dbReference type="PANTHER" id="PTHR21071">
    <property type="entry name" value="UDP-N-ACETYLENOLPYRUVOYLGLUCOSAMINE REDUCTASE"/>
    <property type="match status" value="1"/>
</dbReference>
<comment type="similarity">
    <text evidence="5 17">Belongs to the MurB family.</text>
</comment>
<dbReference type="GO" id="GO:0008360">
    <property type="term" value="P:regulation of cell shape"/>
    <property type="evidence" value="ECO:0007669"/>
    <property type="project" value="UniProtKB-KW"/>
</dbReference>
<evidence type="ECO:0000256" key="9">
    <source>
        <dbReference type="ARBA" id="ARBA00022827"/>
    </source>
</evidence>
<dbReference type="HAMAP" id="MF_00037">
    <property type="entry name" value="MurB"/>
    <property type="match status" value="1"/>
</dbReference>
<comment type="cofactor">
    <cofactor evidence="1 17">
        <name>FAD</name>
        <dbReference type="ChEBI" id="CHEBI:57692"/>
    </cofactor>
</comment>
<evidence type="ECO:0000256" key="5">
    <source>
        <dbReference type="ARBA" id="ARBA00010485"/>
    </source>
</evidence>
<feature type="active site" evidence="17">
    <location>
        <position position="158"/>
    </location>
</feature>
<dbReference type="InterPro" id="IPR011601">
    <property type="entry name" value="MurB_C"/>
</dbReference>
<dbReference type="InterPro" id="IPR006094">
    <property type="entry name" value="Oxid_FAD_bind_N"/>
</dbReference>
<dbReference type="GO" id="GO:0051301">
    <property type="term" value="P:cell division"/>
    <property type="evidence" value="ECO:0007669"/>
    <property type="project" value="UniProtKB-KW"/>
</dbReference>
<keyword evidence="12 17" id="KW-0573">Peptidoglycan synthesis</keyword>
<dbReference type="InterPro" id="IPR003170">
    <property type="entry name" value="MurB"/>
</dbReference>
<dbReference type="Gene3D" id="3.90.78.10">
    <property type="entry name" value="UDP-N-acetylenolpyruvoylglucosamine reductase, C-terminal domain"/>
    <property type="match status" value="1"/>
</dbReference>
<dbReference type="AlphaFoldDB" id="A0AAU7AS66"/>
<keyword evidence="7 17" id="KW-0132">Cell division</keyword>
<evidence type="ECO:0000256" key="16">
    <source>
        <dbReference type="ARBA" id="ARBA00048914"/>
    </source>
</evidence>
<evidence type="ECO:0000256" key="10">
    <source>
        <dbReference type="ARBA" id="ARBA00022857"/>
    </source>
</evidence>
<dbReference type="EMBL" id="CP114014">
    <property type="protein sequence ID" value="XAY04208.1"/>
    <property type="molecule type" value="Genomic_DNA"/>
</dbReference>
<dbReference type="PANTHER" id="PTHR21071:SF4">
    <property type="entry name" value="UDP-N-ACETYLENOLPYRUVOYLGLUCOSAMINE REDUCTASE"/>
    <property type="match status" value="1"/>
</dbReference>
<dbReference type="GO" id="GO:0008762">
    <property type="term" value="F:UDP-N-acetylmuramate dehydrogenase activity"/>
    <property type="evidence" value="ECO:0007669"/>
    <property type="project" value="UniProtKB-UniRule"/>
</dbReference>
<keyword evidence="14 17" id="KW-0131">Cell cycle</keyword>
<evidence type="ECO:0000256" key="7">
    <source>
        <dbReference type="ARBA" id="ARBA00022618"/>
    </source>
</evidence>
<dbReference type="SUPFAM" id="SSF56176">
    <property type="entry name" value="FAD-binding/transporter-associated domain-like"/>
    <property type="match status" value="1"/>
</dbReference>
<dbReference type="Gene3D" id="3.30.43.10">
    <property type="entry name" value="Uridine Diphospho-n-acetylenolpyruvylglucosamine Reductase, domain 2"/>
    <property type="match status" value="1"/>
</dbReference>
<dbReference type="GO" id="GO:0009252">
    <property type="term" value="P:peptidoglycan biosynthetic process"/>
    <property type="evidence" value="ECO:0007669"/>
    <property type="project" value="UniProtKB-UniRule"/>
</dbReference>
<feature type="active site" evidence="17">
    <location>
        <position position="346"/>
    </location>
</feature>
<evidence type="ECO:0000259" key="18">
    <source>
        <dbReference type="PROSITE" id="PS51387"/>
    </source>
</evidence>
<comment type="subcellular location">
    <subcellularLocation>
        <location evidence="3 17">Cytoplasm</location>
    </subcellularLocation>
</comment>
<comment type="pathway">
    <text evidence="4 17">Cell wall biogenesis; peptidoglycan biosynthesis.</text>
</comment>
<keyword evidence="15 17" id="KW-0961">Cell wall biogenesis/degradation</keyword>
<keyword evidence="11 17" id="KW-0133">Cell shape</keyword>
<dbReference type="EC" id="1.3.1.98" evidence="17"/>
<dbReference type="GO" id="GO:0005829">
    <property type="term" value="C:cytosol"/>
    <property type="evidence" value="ECO:0007669"/>
    <property type="project" value="TreeGrafter"/>
</dbReference>
<dbReference type="InterPro" id="IPR016167">
    <property type="entry name" value="FAD-bd_PCMH_sub1"/>
</dbReference>
<evidence type="ECO:0000256" key="12">
    <source>
        <dbReference type="ARBA" id="ARBA00022984"/>
    </source>
</evidence>
<evidence type="ECO:0000256" key="3">
    <source>
        <dbReference type="ARBA" id="ARBA00004496"/>
    </source>
</evidence>
<comment type="function">
    <text evidence="2 17">Cell wall formation.</text>
</comment>
<dbReference type="InterPro" id="IPR036318">
    <property type="entry name" value="FAD-bd_PCMH-like_sf"/>
</dbReference>
<protein>
    <recommendedName>
        <fullName evidence="17">UDP-N-acetylenolpyruvoylglucosamine reductase</fullName>
        <ecNumber evidence="17">1.3.1.98</ecNumber>
    </recommendedName>
    <alternativeName>
        <fullName evidence="17">UDP-N-acetylmuramate dehydrogenase</fullName>
    </alternativeName>
</protein>
<evidence type="ECO:0000256" key="1">
    <source>
        <dbReference type="ARBA" id="ARBA00001974"/>
    </source>
</evidence>
<evidence type="ECO:0000256" key="13">
    <source>
        <dbReference type="ARBA" id="ARBA00023002"/>
    </source>
</evidence>
<dbReference type="InterPro" id="IPR016166">
    <property type="entry name" value="FAD-bd_PCMH"/>
</dbReference>
<dbReference type="InterPro" id="IPR036635">
    <property type="entry name" value="MurB_C_sf"/>
</dbReference>
<dbReference type="KEGG" id="parq:DSM112329_01038"/>
<dbReference type="PROSITE" id="PS51387">
    <property type="entry name" value="FAD_PCMH"/>
    <property type="match status" value="1"/>
</dbReference>
<comment type="catalytic activity">
    <reaction evidence="16 17">
        <text>UDP-N-acetyl-alpha-D-muramate + NADP(+) = UDP-N-acetyl-3-O-(1-carboxyvinyl)-alpha-D-glucosamine + NADPH + H(+)</text>
        <dbReference type="Rhea" id="RHEA:12248"/>
        <dbReference type="ChEBI" id="CHEBI:15378"/>
        <dbReference type="ChEBI" id="CHEBI:57783"/>
        <dbReference type="ChEBI" id="CHEBI:58349"/>
        <dbReference type="ChEBI" id="CHEBI:68483"/>
        <dbReference type="ChEBI" id="CHEBI:70757"/>
        <dbReference type="EC" id="1.3.1.98"/>
    </reaction>
</comment>
<accession>A0AAU7AS66</accession>
<keyword evidence="8 17" id="KW-0285">Flavoprotein</keyword>
<feature type="active site" description="Proton donor" evidence="17">
    <location>
        <position position="236"/>
    </location>
</feature>
<gene>
    <name evidence="17 19" type="primary">murB</name>
    <name evidence="19" type="ORF">DSM112329_01038</name>
</gene>
<evidence type="ECO:0000256" key="6">
    <source>
        <dbReference type="ARBA" id="ARBA00022490"/>
    </source>
</evidence>
<evidence type="ECO:0000256" key="11">
    <source>
        <dbReference type="ARBA" id="ARBA00022960"/>
    </source>
</evidence>
<evidence type="ECO:0000256" key="4">
    <source>
        <dbReference type="ARBA" id="ARBA00004752"/>
    </source>
</evidence>
<keyword evidence="10 17" id="KW-0521">NADP</keyword>
<dbReference type="SUPFAM" id="SSF56194">
    <property type="entry name" value="Uridine diphospho-N-Acetylenolpyruvylglucosamine reductase, MurB, C-terminal domain"/>
    <property type="match status" value="1"/>
</dbReference>
<keyword evidence="13 17" id="KW-0560">Oxidoreductase</keyword>
<evidence type="ECO:0000313" key="19">
    <source>
        <dbReference type="EMBL" id="XAY04208.1"/>
    </source>
</evidence>
<proteinExistence type="inferred from homology"/>
<evidence type="ECO:0000256" key="17">
    <source>
        <dbReference type="HAMAP-Rule" id="MF_00037"/>
    </source>
</evidence>
<dbReference type="InterPro" id="IPR016169">
    <property type="entry name" value="FAD-bd_PCMH_sub2"/>
</dbReference>
<evidence type="ECO:0000256" key="14">
    <source>
        <dbReference type="ARBA" id="ARBA00023306"/>
    </source>
</evidence>